<accession>A0A167FBS2</accession>
<dbReference type="GeneID" id="30034644"/>
<dbReference type="Pfam" id="PF00011">
    <property type="entry name" value="HSP20"/>
    <property type="match status" value="1"/>
</dbReference>
<dbReference type="KEGG" id="slb:AWJ20_2703"/>
<evidence type="ECO:0000259" key="5">
    <source>
        <dbReference type="PROSITE" id="PS01031"/>
    </source>
</evidence>
<dbReference type="Gene3D" id="2.60.40.790">
    <property type="match status" value="1"/>
</dbReference>
<reference evidence="6 7" key="1">
    <citation type="submission" date="2016-02" db="EMBL/GenBank/DDBJ databases">
        <title>Complete genome sequence and transcriptome regulation of the pentose utilising yeast Sugiyamaella lignohabitans.</title>
        <authorList>
            <person name="Bellasio M."/>
            <person name="Peymann A."/>
            <person name="Valli M."/>
            <person name="Sipitzky M."/>
            <person name="Graf A."/>
            <person name="Sauer M."/>
            <person name="Marx H."/>
            <person name="Mattanovich D."/>
        </authorList>
    </citation>
    <scope>NUCLEOTIDE SEQUENCE [LARGE SCALE GENOMIC DNA]</scope>
    <source>
        <strain evidence="6 7">CBS 10342</strain>
    </source>
</reference>
<dbReference type="EMBL" id="CP014503">
    <property type="protein sequence ID" value="ANB15083.1"/>
    <property type="molecule type" value="Genomic_DNA"/>
</dbReference>
<evidence type="ECO:0000256" key="3">
    <source>
        <dbReference type="RuleBase" id="RU003616"/>
    </source>
</evidence>
<evidence type="ECO:0000256" key="4">
    <source>
        <dbReference type="SAM" id="MobiDB-lite"/>
    </source>
</evidence>
<name>A0A167FBS2_9ASCO</name>
<dbReference type="RefSeq" id="XP_018737560.1">
    <property type="nucleotide sequence ID" value="XM_018879666.1"/>
</dbReference>
<dbReference type="PANTHER" id="PTHR11527">
    <property type="entry name" value="HEAT-SHOCK PROTEIN 20 FAMILY MEMBER"/>
    <property type="match status" value="1"/>
</dbReference>
<proteinExistence type="inferred from homology"/>
<feature type="compositionally biased region" description="Acidic residues" evidence="4">
    <location>
        <begin position="203"/>
        <end position="213"/>
    </location>
</feature>
<evidence type="ECO:0000313" key="6">
    <source>
        <dbReference type="EMBL" id="ANB15083.1"/>
    </source>
</evidence>
<evidence type="ECO:0000313" key="7">
    <source>
        <dbReference type="Proteomes" id="UP000189580"/>
    </source>
</evidence>
<feature type="compositionally biased region" description="Polar residues" evidence="4">
    <location>
        <begin position="233"/>
        <end position="245"/>
    </location>
</feature>
<dbReference type="InterPro" id="IPR008978">
    <property type="entry name" value="HSP20-like_chaperone"/>
</dbReference>
<feature type="region of interest" description="Disordered" evidence="4">
    <location>
        <begin position="203"/>
        <end position="265"/>
    </location>
</feature>
<keyword evidence="1" id="KW-0346">Stress response</keyword>
<dbReference type="InterPro" id="IPR031107">
    <property type="entry name" value="Small_HSP"/>
</dbReference>
<gene>
    <name evidence="6" type="primary">HSP42</name>
    <name evidence="6" type="ORF">AWJ20_2703</name>
</gene>
<comment type="similarity">
    <text evidence="2 3">Belongs to the small heat shock protein (HSP20) family.</text>
</comment>
<feature type="domain" description="SHSP" evidence="5">
    <location>
        <begin position="83"/>
        <end position="203"/>
    </location>
</feature>
<evidence type="ECO:0000256" key="1">
    <source>
        <dbReference type="ARBA" id="ARBA00023016"/>
    </source>
</evidence>
<keyword evidence="7" id="KW-1185">Reference proteome</keyword>
<dbReference type="AlphaFoldDB" id="A0A167FBS2"/>
<dbReference type="SUPFAM" id="SSF49764">
    <property type="entry name" value="HSP20-like chaperones"/>
    <property type="match status" value="1"/>
</dbReference>
<evidence type="ECO:0000256" key="2">
    <source>
        <dbReference type="PROSITE-ProRule" id="PRU00285"/>
    </source>
</evidence>
<dbReference type="OrthoDB" id="5511210at2759"/>
<protein>
    <submittedName>
        <fullName evidence="6">Hsp42p</fullName>
    </submittedName>
</protein>
<sequence>MPRHGFAHAHAHAGPGFGPGFTINGAPIFDFVEALANDFQSHPIFGEENKRKKNWTGNSSANGISVSPRCRSWGVRSGPNGTESDSVVSPPVDVYDTPDSYTVVASVAGANASKINVDFDTTEHELIISGVINSAVSEEHREKYLKIGERRVGKFERKVTVPAEPRVDDENIQAKYSNGVLKVILPKIQPTQAEKRRVVVSVVDDEPEESVPEEQEKSNKEEVTNKEEVSIEVSETSRQEGSATASPAEDEDSVIVESPDKEKTA</sequence>
<dbReference type="CDD" id="cd06464">
    <property type="entry name" value="ACD_sHsps-like"/>
    <property type="match status" value="1"/>
</dbReference>
<dbReference type="Proteomes" id="UP000189580">
    <property type="component" value="Chromosome b"/>
</dbReference>
<organism evidence="6 7">
    <name type="scientific">Sugiyamaella lignohabitans</name>
    <dbReference type="NCBI Taxonomy" id="796027"/>
    <lineage>
        <taxon>Eukaryota</taxon>
        <taxon>Fungi</taxon>
        <taxon>Dikarya</taxon>
        <taxon>Ascomycota</taxon>
        <taxon>Saccharomycotina</taxon>
        <taxon>Dipodascomycetes</taxon>
        <taxon>Dipodascales</taxon>
        <taxon>Trichomonascaceae</taxon>
        <taxon>Sugiyamaella</taxon>
    </lineage>
</organism>
<feature type="compositionally biased region" description="Basic and acidic residues" evidence="4">
    <location>
        <begin position="214"/>
        <end position="229"/>
    </location>
</feature>
<dbReference type="InterPro" id="IPR002068">
    <property type="entry name" value="A-crystallin/Hsp20_dom"/>
</dbReference>
<dbReference type="PROSITE" id="PS01031">
    <property type="entry name" value="SHSP"/>
    <property type="match status" value="1"/>
</dbReference>